<accession>A0AAC8QIE4</accession>
<proteinExistence type="predicted"/>
<evidence type="ECO:0000313" key="2">
    <source>
        <dbReference type="Proteomes" id="UP000035579"/>
    </source>
</evidence>
<evidence type="ECO:0000313" key="1">
    <source>
        <dbReference type="EMBL" id="AKJ08238.1"/>
    </source>
</evidence>
<protein>
    <submittedName>
        <fullName evidence="1">Uncharacterized protein</fullName>
    </submittedName>
</protein>
<sequence>MPFLQDSPLGGTLKKWLIGAALACGPLLSTPEAQASEFASLRVSLLANDDDLTSSGFASVLHLGLRLRSPELGPGLRAEAEVSLLLSSSNSGDLSFRDNASFLRLVWRPESWGETEGLSLTVLPLTSTRLHLGYEQPATWGRGVYAVSSSRSGIVGAPGLEARLTREHGYAFTAAKSVVGINSQTGEPERLAMVMAGAGVDVWPLVRLEAAGAFVQHGVIESLANLGREERASTGAVSGRVLFHQGAPIGPSVDFSLYQQDPEVFEKLFAPEEYPGGVSASVSLEATALSQTLMDPDVDEGAVRSQGAEAVALQARLKVDFLRVHALALHRSATFISSEVPGFPPFKAYPQDTGLRSELLLSAGADYHFAGPALTPGLVVRAVWPAAFDNTRLVGIPDAMPRFVLLRGPAEFTALRPGRERQPILLAKATLRWDFGSAFSAMGEAFYTQDPNRGVNEDDDTGTPASTLGFSALLQARF</sequence>
<reference evidence="1 2" key="1">
    <citation type="submission" date="2015-05" db="EMBL/GenBank/DDBJ databases">
        <title>Genome assembly of Archangium gephyra DSM 2261.</title>
        <authorList>
            <person name="Sharma G."/>
            <person name="Subramanian S."/>
        </authorList>
    </citation>
    <scope>NUCLEOTIDE SEQUENCE [LARGE SCALE GENOMIC DNA]</scope>
    <source>
        <strain evidence="1 2">DSM 2261</strain>
    </source>
</reference>
<dbReference type="EMBL" id="CP011509">
    <property type="protein sequence ID" value="AKJ08238.1"/>
    <property type="molecule type" value="Genomic_DNA"/>
</dbReference>
<organism evidence="1 2">
    <name type="scientific">Archangium gephyra</name>
    <dbReference type="NCBI Taxonomy" id="48"/>
    <lineage>
        <taxon>Bacteria</taxon>
        <taxon>Pseudomonadati</taxon>
        <taxon>Myxococcota</taxon>
        <taxon>Myxococcia</taxon>
        <taxon>Myxococcales</taxon>
        <taxon>Cystobacterineae</taxon>
        <taxon>Archangiaceae</taxon>
        <taxon>Archangium</taxon>
    </lineage>
</organism>
<dbReference type="KEGG" id="age:AA314_09864"/>
<dbReference type="Proteomes" id="UP000035579">
    <property type="component" value="Chromosome"/>
</dbReference>
<dbReference type="AlphaFoldDB" id="A0AAC8QIE4"/>
<name>A0AAC8QIE4_9BACT</name>
<gene>
    <name evidence="1" type="ORF">AA314_09864</name>
</gene>